<name>A0ACC6M6B6_9BACI</name>
<organism evidence="1 2">
    <name type="scientific">Gracilibacillus pellucidus</name>
    <dbReference type="NCBI Taxonomy" id="3095368"/>
    <lineage>
        <taxon>Bacteria</taxon>
        <taxon>Bacillati</taxon>
        <taxon>Bacillota</taxon>
        <taxon>Bacilli</taxon>
        <taxon>Bacillales</taxon>
        <taxon>Bacillaceae</taxon>
        <taxon>Gracilibacillus</taxon>
    </lineage>
</organism>
<evidence type="ECO:0000313" key="1">
    <source>
        <dbReference type="EMBL" id="MDX8046448.1"/>
    </source>
</evidence>
<proteinExistence type="predicted"/>
<dbReference type="EMBL" id="JAWZSR010000005">
    <property type="protein sequence ID" value="MDX8046448.1"/>
    <property type="molecule type" value="Genomic_DNA"/>
</dbReference>
<protein>
    <submittedName>
        <fullName evidence="1">Spore germination protein</fullName>
    </submittedName>
</protein>
<comment type="caution">
    <text evidence="1">The sequence shown here is derived from an EMBL/GenBank/DDBJ whole genome shotgun (WGS) entry which is preliminary data.</text>
</comment>
<gene>
    <name evidence="1" type="ORF">SH601_10685</name>
</gene>
<accession>A0ACC6M6B6</accession>
<reference evidence="1" key="1">
    <citation type="submission" date="2023-11" db="EMBL/GenBank/DDBJ databases">
        <title>Gracilibacillus pellucida a moderately halophilic bacterium isolated from saline soil in Xinjiang province.</title>
        <authorList>
            <person name="Zhang Z."/>
            <person name="Tan F."/>
            <person name="Wang Y."/>
            <person name="Xia M."/>
        </authorList>
    </citation>
    <scope>NUCLEOTIDE SEQUENCE</scope>
    <source>
        <strain evidence="1">S3-1-1</strain>
    </source>
</reference>
<evidence type="ECO:0000313" key="2">
    <source>
        <dbReference type="Proteomes" id="UP001277972"/>
    </source>
</evidence>
<dbReference type="Proteomes" id="UP001277972">
    <property type="component" value="Unassembled WGS sequence"/>
</dbReference>
<sequence length="520" mass="57922">MKNRRMKKTNKQVFTENISITYQQSIFADLKTNKEHLLNILGNSSDIIFRNLQLGKELTNAMIIFIDGLTDKETIQHYLLNPLMEITKKQQVPNNSSLYDFVEQTITTAELTEIPDFKLLLDHLLTGDAILFIDGATKALAVGSKGAKERNVEAPTTQQVVRGPKDSFTESIHANTALIRKRIKDPNLWFESFTYGTKTNTEVIIAYVQGIVNPDIVEEVKARLAQIDIDAILESGYIEELIQDETYTPFPTMLNSERPDAISVGLLEGRVAIIVDGTPFVLLVPALFTDFFKSTEDYYQRSDISSLIRLLRFIAFFLALLTPSTYIALTTFHQEMIPTTLLVSLAAQREGIPFPAIVEALIMEITFELLREAGIRLPNPIGSAISIVGALVLGQAAVDAGIVSATMVIVVSLTAISSFIIPNYNLAISVRILRFGFMLLAATLGLFGIFLGLLLLGLHLTSLRSFGIPYLSPLAPFITVDQQDTVIRVPIWKKSTRLRLINQRNIIREKTKQPQPPNKG</sequence>
<keyword evidence="2" id="KW-1185">Reference proteome</keyword>